<reference evidence="4 5" key="1">
    <citation type="submission" date="2016-01" db="EMBL/GenBank/DDBJ databases">
        <authorList>
            <person name="Oliw E.H."/>
        </authorList>
    </citation>
    <scope>NUCLEOTIDE SEQUENCE [LARGE SCALE GENOMIC DNA]</scope>
    <source>
        <strain evidence="4 5">CMW7756A</strain>
    </source>
</reference>
<evidence type="ECO:0000313" key="5">
    <source>
        <dbReference type="Proteomes" id="UP000070174"/>
    </source>
</evidence>
<evidence type="ECO:0000259" key="3">
    <source>
        <dbReference type="Pfam" id="PF05065"/>
    </source>
</evidence>
<sequence>MLKSVEIKNKIVNIKNDMKALQEQGKVDEAHAKIELLNQARKELEIALEEEKEEFKNIVENGKEVGTPKAKIDVNKVFNKLVMGKPVTDAEMEVYNLASTGQIEHNPEKGGYLVPEEQGKTLMEFRRNKVSLKDLCNVVPVTTMSGKFPVAKDQKGKLVEFDELSEIGQTDLTFAQQSWEVKDYGDIIPVSNTLLEDTTFPLIEIIGNNFTTKSVNTENAKILELLKTAKTKVAGKDYKDIKTILNVKLDPAIANTAVIVTNQSGFDYLDKLEDGNKRPILTTDLTTPTQKLFKGKRIVVLSDELLPQDAKKYPFYIGDFAEFVNFYDRKGVEIARSTEAGFTKNATLLRAIERFDVKVVDDEAVIYLTIPETTVA</sequence>
<dbReference type="RefSeq" id="WP_060800577.1">
    <property type="nucleotide sequence ID" value="NZ_KQ957105.1"/>
</dbReference>
<comment type="subcellular location">
    <subcellularLocation>
        <location evidence="1">Virion</location>
    </subcellularLocation>
</comment>
<dbReference type="Gene3D" id="3.30.2320.10">
    <property type="entry name" value="hypothetical protein PF0899 domain"/>
    <property type="match status" value="1"/>
</dbReference>
<dbReference type="Pfam" id="PF05065">
    <property type="entry name" value="Phage_capsid"/>
    <property type="match status" value="1"/>
</dbReference>
<organism evidence="4">
    <name type="scientific">Peptoniphilus harei</name>
    <dbReference type="NCBI Taxonomy" id="54005"/>
    <lineage>
        <taxon>Bacteria</taxon>
        <taxon>Bacillati</taxon>
        <taxon>Bacillota</taxon>
        <taxon>Tissierellia</taxon>
        <taxon>Tissierellales</taxon>
        <taxon>Peptoniphilaceae</taxon>
        <taxon>Peptoniphilus</taxon>
    </lineage>
</organism>
<dbReference type="PATRIC" id="fig|54005.3.peg.1550"/>
<dbReference type="InterPro" id="IPR054612">
    <property type="entry name" value="Phage_capsid-like_C"/>
</dbReference>
<protein>
    <submittedName>
        <fullName evidence="4">Phage major capsid protein, HK97 family</fullName>
    </submittedName>
</protein>
<comment type="caution">
    <text evidence="4">The sequence shown here is derived from an EMBL/GenBank/DDBJ whole genome shotgun (WGS) entry which is preliminary data.</text>
</comment>
<feature type="domain" description="Phage capsid-like C-terminal" evidence="3">
    <location>
        <begin position="110"/>
        <end position="369"/>
    </location>
</feature>
<dbReference type="EMBL" id="LRQE01000039">
    <property type="protein sequence ID" value="KXA28956.1"/>
    <property type="molecule type" value="Genomic_DNA"/>
</dbReference>
<evidence type="ECO:0000256" key="1">
    <source>
        <dbReference type="ARBA" id="ARBA00004328"/>
    </source>
</evidence>
<dbReference type="Gene3D" id="3.30.2400.10">
    <property type="entry name" value="Major capsid protein gp5"/>
    <property type="match status" value="1"/>
</dbReference>
<evidence type="ECO:0000256" key="2">
    <source>
        <dbReference type="SAM" id="Coils"/>
    </source>
</evidence>
<dbReference type="Proteomes" id="UP000070174">
    <property type="component" value="Unassembled WGS sequence"/>
</dbReference>
<accession>A0A133PK75</accession>
<dbReference type="NCBIfam" id="TIGR01554">
    <property type="entry name" value="major_cap_HK97"/>
    <property type="match status" value="1"/>
</dbReference>
<dbReference type="AlphaFoldDB" id="A0A133PK75"/>
<proteinExistence type="predicted"/>
<name>A0A133PK75_9FIRM</name>
<dbReference type="InterPro" id="IPR024455">
    <property type="entry name" value="Phage_capsid"/>
</dbReference>
<dbReference type="SUPFAM" id="SSF56563">
    <property type="entry name" value="Major capsid protein gp5"/>
    <property type="match status" value="1"/>
</dbReference>
<gene>
    <name evidence="4" type="ORF">HMPREF3229_01588</name>
</gene>
<keyword evidence="2" id="KW-0175">Coiled coil</keyword>
<feature type="coiled-coil region" evidence="2">
    <location>
        <begin position="4"/>
        <end position="61"/>
    </location>
</feature>
<evidence type="ECO:0000313" key="4">
    <source>
        <dbReference type="EMBL" id="KXA28956.1"/>
    </source>
</evidence>